<evidence type="ECO:0000256" key="2">
    <source>
        <dbReference type="ARBA" id="ARBA00022692"/>
    </source>
</evidence>
<evidence type="ECO:0000256" key="5">
    <source>
        <dbReference type="SAM" id="Phobius"/>
    </source>
</evidence>
<feature type="domain" description="Major facilitator superfamily (MFS) profile" evidence="6">
    <location>
        <begin position="10"/>
        <end position="388"/>
    </location>
</feature>
<dbReference type="KEGG" id="mbet:N8K70_08200"/>
<protein>
    <submittedName>
        <fullName evidence="7">MFS transporter</fullName>
    </submittedName>
</protein>
<sequence length="393" mass="39062">MAASPVGRRELRLLGAGVMLIAACYGLARYAYGFFVPVFRTAFGLDAATVGAIASGSYAAYCVAIVLTTILIPRVGARSLAVAAGGIATGGILLVALAPNATVLAVGVLVAGSSTGVASPPLADAVARTVRTSVRDRMQTVINAGAGVGVAVAGPVALLTHEQWRSAWISFAIACAAVTVYVAFAVPSGSPPPAGRSPRTALLPRPLFPAGSGRLMAAAALMGAASSAVWTFGRDVLVSVGGMDEAASTTAWILLGASGVLGAAAGDLARRLGIATGWAAAMMTMGIATALLAAFPDLPVVAWITAAAFGAVYMTLTGLLLIWGTEAYPIAPAAGVGLAFLVMSLGQAAAAPIVGGLSEGMDSRAAFTAAALAAVAGAFIRPKRRERPPASTS</sequence>
<feature type="transmembrane region" description="Helical" evidence="5">
    <location>
        <begin position="103"/>
        <end position="120"/>
    </location>
</feature>
<dbReference type="PROSITE" id="PS50850">
    <property type="entry name" value="MFS"/>
    <property type="match status" value="1"/>
</dbReference>
<dbReference type="SUPFAM" id="SSF103473">
    <property type="entry name" value="MFS general substrate transporter"/>
    <property type="match status" value="1"/>
</dbReference>
<keyword evidence="4 5" id="KW-0472">Membrane</keyword>
<dbReference type="Proteomes" id="UP001305498">
    <property type="component" value="Chromosome"/>
</dbReference>
<keyword evidence="3 5" id="KW-1133">Transmembrane helix</keyword>
<feature type="transmembrane region" description="Helical" evidence="5">
    <location>
        <begin position="363"/>
        <end position="380"/>
    </location>
</feature>
<proteinExistence type="predicted"/>
<dbReference type="InterPro" id="IPR011701">
    <property type="entry name" value="MFS"/>
</dbReference>
<accession>A0AA97FLV6</accession>
<dbReference type="InterPro" id="IPR010645">
    <property type="entry name" value="MFS_4"/>
</dbReference>
<gene>
    <name evidence="7" type="ORF">N8K70_08200</name>
</gene>
<dbReference type="Pfam" id="PF07690">
    <property type="entry name" value="MFS_1"/>
    <property type="match status" value="1"/>
</dbReference>
<evidence type="ECO:0000256" key="3">
    <source>
        <dbReference type="ARBA" id="ARBA00022989"/>
    </source>
</evidence>
<feature type="transmembrane region" description="Helical" evidence="5">
    <location>
        <begin position="250"/>
        <end position="269"/>
    </location>
</feature>
<feature type="transmembrane region" description="Helical" evidence="5">
    <location>
        <begin position="141"/>
        <end position="161"/>
    </location>
</feature>
<keyword evidence="2 5" id="KW-0812">Transmembrane</keyword>
<evidence type="ECO:0000256" key="4">
    <source>
        <dbReference type="ARBA" id="ARBA00023136"/>
    </source>
</evidence>
<feature type="transmembrane region" description="Helical" evidence="5">
    <location>
        <begin position="167"/>
        <end position="186"/>
    </location>
</feature>
<dbReference type="PANTHER" id="PTHR23537">
    <property type="match status" value="1"/>
</dbReference>
<feature type="transmembrane region" description="Helical" evidence="5">
    <location>
        <begin position="276"/>
        <end position="295"/>
    </location>
</feature>
<keyword evidence="8" id="KW-1185">Reference proteome</keyword>
<dbReference type="RefSeq" id="WP_317141093.1">
    <property type="nucleotide sequence ID" value="NZ_CP118157.1"/>
</dbReference>
<name>A0AA97FLV6_9MICO</name>
<feature type="transmembrane region" description="Helical" evidence="5">
    <location>
        <begin position="52"/>
        <end position="72"/>
    </location>
</feature>
<dbReference type="PANTHER" id="PTHR23537:SF1">
    <property type="entry name" value="SUGAR TRANSPORTER"/>
    <property type="match status" value="1"/>
</dbReference>
<feature type="transmembrane region" description="Helical" evidence="5">
    <location>
        <begin position="79"/>
        <end position="97"/>
    </location>
</feature>
<dbReference type="AlphaFoldDB" id="A0AA97FLV6"/>
<feature type="transmembrane region" description="Helical" evidence="5">
    <location>
        <begin position="330"/>
        <end position="351"/>
    </location>
</feature>
<dbReference type="InterPro" id="IPR020846">
    <property type="entry name" value="MFS_dom"/>
</dbReference>
<dbReference type="Gene3D" id="1.20.1250.20">
    <property type="entry name" value="MFS general substrate transporter like domains"/>
    <property type="match status" value="2"/>
</dbReference>
<evidence type="ECO:0000313" key="7">
    <source>
        <dbReference type="EMBL" id="WOF24620.1"/>
    </source>
</evidence>
<dbReference type="InterPro" id="IPR036259">
    <property type="entry name" value="MFS_trans_sf"/>
</dbReference>
<evidence type="ECO:0000259" key="6">
    <source>
        <dbReference type="PROSITE" id="PS50850"/>
    </source>
</evidence>
<reference evidence="7 8" key="1">
    <citation type="submission" date="2023-02" db="EMBL/GenBank/DDBJ databases">
        <title>Microbacterium betulae sp. nov., isolated from birch wood.</title>
        <authorList>
            <person name="Pasciak M."/>
            <person name="Pawlik K.J."/>
            <person name="Martynowski D."/>
            <person name="Laczmanski L."/>
            <person name="Ciekot J."/>
            <person name="Szponar B."/>
            <person name="Wojcik-Fatla A."/>
            <person name="Mackiewicz B."/>
            <person name="Farian E."/>
            <person name="Cholewa G."/>
            <person name="Cholewa A."/>
            <person name="Dutkiewicz J."/>
        </authorList>
    </citation>
    <scope>NUCLEOTIDE SEQUENCE [LARGE SCALE GENOMIC DNA]</scope>
    <source>
        <strain evidence="7 8">AB</strain>
    </source>
</reference>
<dbReference type="GO" id="GO:0005886">
    <property type="term" value="C:plasma membrane"/>
    <property type="evidence" value="ECO:0007669"/>
    <property type="project" value="UniProtKB-SubCell"/>
</dbReference>
<evidence type="ECO:0000256" key="1">
    <source>
        <dbReference type="ARBA" id="ARBA00004651"/>
    </source>
</evidence>
<feature type="transmembrane region" description="Helical" evidence="5">
    <location>
        <begin position="301"/>
        <end position="323"/>
    </location>
</feature>
<evidence type="ECO:0000313" key="8">
    <source>
        <dbReference type="Proteomes" id="UP001305498"/>
    </source>
</evidence>
<feature type="transmembrane region" description="Helical" evidence="5">
    <location>
        <begin position="12"/>
        <end position="32"/>
    </location>
</feature>
<comment type="subcellular location">
    <subcellularLocation>
        <location evidence="1">Cell membrane</location>
        <topology evidence="1">Multi-pass membrane protein</topology>
    </subcellularLocation>
</comment>
<organism evidence="7 8">
    <name type="scientific">Microbacterium betulae</name>
    <dbReference type="NCBI Taxonomy" id="2981139"/>
    <lineage>
        <taxon>Bacteria</taxon>
        <taxon>Bacillati</taxon>
        <taxon>Actinomycetota</taxon>
        <taxon>Actinomycetes</taxon>
        <taxon>Micrococcales</taxon>
        <taxon>Microbacteriaceae</taxon>
        <taxon>Microbacterium</taxon>
    </lineage>
</organism>
<feature type="transmembrane region" description="Helical" evidence="5">
    <location>
        <begin position="207"/>
        <end position="230"/>
    </location>
</feature>
<dbReference type="GO" id="GO:0022857">
    <property type="term" value="F:transmembrane transporter activity"/>
    <property type="evidence" value="ECO:0007669"/>
    <property type="project" value="InterPro"/>
</dbReference>
<dbReference type="EMBL" id="CP118157">
    <property type="protein sequence ID" value="WOF24620.1"/>
    <property type="molecule type" value="Genomic_DNA"/>
</dbReference>